<dbReference type="InterPro" id="IPR052155">
    <property type="entry name" value="Biofilm_reg_signaling"/>
</dbReference>
<keyword evidence="1" id="KW-0175">Coiled coil</keyword>
<comment type="caution">
    <text evidence="3">The sequence shown here is derived from an EMBL/GenBank/DDBJ whole genome shotgun (WGS) entry which is preliminary data.</text>
</comment>
<dbReference type="InterPro" id="IPR035965">
    <property type="entry name" value="PAS-like_dom_sf"/>
</dbReference>
<feature type="non-terminal residue" evidence="3">
    <location>
        <position position="206"/>
    </location>
</feature>
<sequence>MKDKDKTKAELIKELNALRKELGESVLNDITDRKLTEEALYKSQQEFSSLFKSSPEALVYIDEKSKILDINSQFTKLFGYTLEEIKGKNVDSGIIQSQKMICEGKNLTKKALKGFLNYETIRKRKNGSEFPVFISSAPVKINDKVKGIITLYQDITERKRNDNLQKVLYNISKASNSPISLSQLYPIIHKELGNIIDTTNFFIALV</sequence>
<evidence type="ECO:0000313" key="3">
    <source>
        <dbReference type="EMBL" id="GAH42201.1"/>
    </source>
</evidence>
<dbReference type="CDD" id="cd00130">
    <property type="entry name" value="PAS"/>
    <property type="match status" value="1"/>
</dbReference>
<evidence type="ECO:0000259" key="2">
    <source>
        <dbReference type="PROSITE" id="PS50112"/>
    </source>
</evidence>
<dbReference type="PANTHER" id="PTHR44757:SF2">
    <property type="entry name" value="BIOFILM ARCHITECTURE MAINTENANCE PROTEIN MBAA"/>
    <property type="match status" value="1"/>
</dbReference>
<dbReference type="InterPro" id="IPR000014">
    <property type="entry name" value="PAS"/>
</dbReference>
<feature type="coiled-coil region" evidence="1">
    <location>
        <begin position="1"/>
        <end position="28"/>
    </location>
</feature>
<feature type="domain" description="PAS" evidence="2">
    <location>
        <begin position="43"/>
        <end position="89"/>
    </location>
</feature>
<gene>
    <name evidence="3" type="ORF">S03H2_21072</name>
</gene>
<accession>X1F987</accession>
<protein>
    <recommendedName>
        <fullName evidence="2">PAS domain-containing protein</fullName>
    </recommendedName>
</protein>
<dbReference type="SMART" id="SM00091">
    <property type="entry name" value="PAS"/>
    <property type="match status" value="1"/>
</dbReference>
<dbReference type="NCBIfam" id="TIGR00229">
    <property type="entry name" value="sensory_box"/>
    <property type="match status" value="1"/>
</dbReference>
<dbReference type="PANTHER" id="PTHR44757">
    <property type="entry name" value="DIGUANYLATE CYCLASE DGCP"/>
    <property type="match status" value="1"/>
</dbReference>
<name>X1F987_9ZZZZ</name>
<reference evidence="3" key="1">
    <citation type="journal article" date="2014" name="Front. Microbiol.">
        <title>High frequency of phylogenetically diverse reductive dehalogenase-homologous genes in deep subseafloor sedimentary metagenomes.</title>
        <authorList>
            <person name="Kawai M."/>
            <person name="Futagami T."/>
            <person name="Toyoda A."/>
            <person name="Takaki Y."/>
            <person name="Nishi S."/>
            <person name="Hori S."/>
            <person name="Arai W."/>
            <person name="Tsubouchi T."/>
            <person name="Morono Y."/>
            <person name="Uchiyama I."/>
            <person name="Ito T."/>
            <person name="Fujiyama A."/>
            <person name="Inagaki F."/>
            <person name="Takami H."/>
        </authorList>
    </citation>
    <scope>NUCLEOTIDE SEQUENCE</scope>
    <source>
        <strain evidence="3">Expedition CK06-06</strain>
    </source>
</reference>
<dbReference type="EMBL" id="BARU01011179">
    <property type="protein sequence ID" value="GAH42201.1"/>
    <property type="molecule type" value="Genomic_DNA"/>
</dbReference>
<proteinExistence type="predicted"/>
<evidence type="ECO:0000256" key="1">
    <source>
        <dbReference type="SAM" id="Coils"/>
    </source>
</evidence>
<dbReference type="SUPFAM" id="SSF55785">
    <property type="entry name" value="PYP-like sensor domain (PAS domain)"/>
    <property type="match status" value="1"/>
</dbReference>
<dbReference type="AlphaFoldDB" id="X1F987"/>
<dbReference type="Pfam" id="PF13426">
    <property type="entry name" value="PAS_9"/>
    <property type="match status" value="1"/>
</dbReference>
<dbReference type="PROSITE" id="PS50112">
    <property type="entry name" value="PAS"/>
    <property type="match status" value="1"/>
</dbReference>
<organism evidence="3">
    <name type="scientific">marine sediment metagenome</name>
    <dbReference type="NCBI Taxonomy" id="412755"/>
    <lineage>
        <taxon>unclassified sequences</taxon>
        <taxon>metagenomes</taxon>
        <taxon>ecological metagenomes</taxon>
    </lineage>
</organism>
<dbReference type="Gene3D" id="3.30.450.20">
    <property type="entry name" value="PAS domain"/>
    <property type="match status" value="1"/>
</dbReference>